<comment type="caution">
    <text evidence="6">The sequence shown here is derived from an EMBL/GenBank/DDBJ whole genome shotgun (WGS) entry which is preliminary data.</text>
</comment>
<reference evidence="6 7" key="1">
    <citation type="submission" date="2023-07" db="EMBL/GenBank/DDBJ databases">
        <title>Protaetiibacter sp. nov WY-16 isolated from soil.</title>
        <authorList>
            <person name="Liu B."/>
            <person name="Wan Y."/>
        </authorList>
    </citation>
    <scope>NUCLEOTIDE SEQUENCE [LARGE SCALE GENOMIC DNA]</scope>
    <source>
        <strain evidence="6 7">WY-16</strain>
    </source>
</reference>
<evidence type="ECO:0000313" key="6">
    <source>
        <dbReference type="EMBL" id="MDO7882841.1"/>
    </source>
</evidence>
<dbReference type="Gene3D" id="3.30.565.10">
    <property type="entry name" value="Histidine kinase-like ATPase, C-terminal domain"/>
    <property type="match status" value="1"/>
</dbReference>
<keyword evidence="4" id="KW-0812">Transmembrane</keyword>
<dbReference type="InterPro" id="IPR036890">
    <property type="entry name" value="HATPase_C_sf"/>
</dbReference>
<dbReference type="InterPro" id="IPR050482">
    <property type="entry name" value="Sensor_HK_TwoCompSys"/>
</dbReference>
<dbReference type="Proteomes" id="UP001241072">
    <property type="component" value="Unassembled WGS sequence"/>
</dbReference>
<evidence type="ECO:0000256" key="4">
    <source>
        <dbReference type="SAM" id="Phobius"/>
    </source>
</evidence>
<gene>
    <name evidence="6" type="ORF">Q5716_11450</name>
</gene>
<dbReference type="SUPFAM" id="SSF55874">
    <property type="entry name" value="ATPase domain of HSP90 chaperone/DNA topoisomerase II/histidine kinase"/>
    <property type="match status" value="1"/>
</dbReference>
<dbReference type="InterPro" id="IPR003594">
    <property type="entry name" value="HATPase_dom"/>
</dbReference>
<evidence type="ECO:0000259" key="5">
    <source>
        <dbReference type="Pfam" id="PF02518"/>
    </source>
</evidence>
<evidence type="ECO:0000256" key="2">
    <source>
        <dbReference type="ARBA" id="ARBA00022777"/>
    </source>
</evidence>
<evidence type="ECO:0000313" key="7">
    <source>
        <dbReference type="Proteomes" id="UP001241072"/>
    </source>
</evidence>
<dbReference type="PANTHER" id="PTHR24421">
    <property type="entry name" value="NITRATE/NITRITE SENSOR PROTEIN NARX-RELATED"/>
    <property type="match status" value="1"/>
</dbReference>
<keyword evidence="3" id="KW-0902">Two-component regulatory system</keyword>
<proteinExistence type="predicted"/>
<keyword evidence="4" id="KW-1133">Transmembrane helix</keyword>
<keyword evidence="2" id="KW-0418">Kinase</keyword>
<keyword evidence="1" id="KW-0808">Transferase</keyword>
<evidence type="ECO:0000256" key="3">
    <source>
        <dbReference type="ARBA" id="ARBA00023012"/>
    </source>
</evidence>
<feature type="transmembrane region" description="Helical" evidence="4">
    <location>
        <begin position="170"/>
        <end position="189"/>
    </location>
</feature>
<feature type="transmembrane region" description="Helical" evidence="4">
    <location>
        <begin position="88"/>
        <end position="107"/>
    </location>
</feature>
<sequence length="403" mass="41931">MSAATAERQRLGALDGFGPHAEERVARTITVVTAAAALLLGGTAVGGMLDAASYLQPWYTPFAAGAIFGGLGFVAVVTFLVPMPGIRIAHGIYAIVFVVVQLAWLPALDHSTPGNLNPWVLEMTALGSVPATIAWRAWIAWAYLLLNAAVVGVVRYISLDGTDLVVPLQYALLTVTLAGLFTALASVSLRNAAIVDAATAELRETAARSAAATARAQEQARLDALVHDEVMSTLFYASRDDGSLLASVRSQAADALAQLEALRLGRPESSGEVDAATFVSRIRSVVLDASLAFAFSQHGSRTESIPGAVAEAFAEATAEAARNSLTHAPEARHRAVNVVLTDSGVEVIVQDDGRGFDPRDVAPHRLGIPVSIQGRLAALPGGRAAVSSRPGSGTVVALGWSES</sequence>
<feature type="transmembrane region" description="Helical" evidence="4">
    <location>
        <begin position="61"/>
        <end position="81"/>
    </location>
</feature>
<dbReference type="EMBL" id="JAUQUB010000002">
    <property type="protein sequence ID" value="MDO7882841.1"/>
    <property type="molecule type" value="Genomic_DNA"/>
</dbReference>
<name>A0ABT9BP77_9MICO</name>
<feature type="transmembrane region" description="Helical" evidence="4">
    <location>
        <begin position="138"/>
        <end position="158"/>
    </location>
</feature>
<organism evidence="6 7">
    <name type="scientific">Antiquaquibacter soli</name>
    <dbReference type="NCBI Taxonomy" id="3064523"/>
    <lineage>
        <taxon>Bacteria</taxon>
        <taxon>Bacillati</taxon>
        <taxon>Actinomycetota</taxon>
        <taxon>Actinomycetes</taxon>
        <taxon>Micrococcales</taxon>
        <taxon>Microbacteriaceae</taxon>
        <taxon>Antiquaquibacter</taxon>
    </lineage>
</organism>
<dbReference type="RefSeq" id="WP_305003273.1">
    <property type="nucleotide sequence ID" value="NZ_JAUQUB010000002.1"/>
</dbReference>
<accession>A0ABT9BP77</accession>
<dbReference type="PANTHER" id="PTHR24421:SF61">
    <property type="entry name" value="OXYGEN SENSOR HISTIDINE KINASE NREB"/>
    <property type="match status" value="1"/>
</dbReference>
<protein>
    <recommendedName>
        <fullName evidence="5">Histidine kinase/HSP90-like ATPase domain-containing protein</fullName>
    </recommendedName>
</protein>
<keyword evidence="7" id="KW-1185">Reference proteome</keyword>
<evidence type="ECO:0000256" key="1">
    <source>
        <dbReference type="ARBA" id="ARBA00022679"/>
    </source>
</evidence>
<feature type="transmembrane region" description="Helical" evidence="4">
    <location>
        <begin position="29"/>
        <end position="49"/>
    </location>
</feature>
<dbReference type="Pfam" id="PF02518">
    <property type="entry name" value="HATPase_c"/>
    <property type="match status" value="1"/>
</dbReference>
<keyword evidence="4" id="KW-0472">Membrane</keyword>
<feature type="domain" description="Histidine kinase/HSP90-like ATPase" evidence="5">
    <location>
        <begin position="312"/>
        <end position="398"/>
    </location>
</feature>